<accession>A0A918XCU0</accession>
<evidence type="ECO:0000313" key="1">
    <source>
        <dbReference type="EMBL" id="GHD26055.1"/>
    </source>
</evidence>
<reference evidence="1" key="2">
    <citation type="submission" date="2020-09" db="EMBL/GenBank/DDBJ databases">
        <authorList>
            <person name="Sun Q."/>
            <person name="Kim S."/>
        </authorList>
    </citation>
    <scope>NUCLEOTIDE SEQUENCE</scope>
    <source>
        <strain evidence="1">KCTC 23430</strain>
    </source>
</reference>
<dbReference type="EMBL" id="BMYM01000001">
    <property type="protein sequence ID" value="GHD26055.1"/>
    <property type="molecule type" value="Genomic_DNA"/>
</dbReference>
<protein>
    <submittedName>
        <fullName evidence="1">Uncharacterized protein</fullName>
    </submittedName>
</protein>
<proteinExistence type="predicted"/>
<dbReference type="Proteomes" id="UP000644693">
    <property type="component" value="Unassembled WGS sequence"/>
</dbReference>
<dbReference type="AlphaFoldDB" id="A0A918XCU0"/>
<sequence>MKPKVTNLDRKWGYLARRKDASGGEAEHTKGPMTTEPLSCSAPVIEYFKILLKPFIVTYYDGVIERKPTPKAWQVG</sequence>
<name>A0A918XCU0_9GAMM</name>
<evidence type="ECO:0000313" key="2">
    <source>
        <dbReference type="Proteomes" id="UP000644693"/>
    </source>
</evidence>
<keyword evidence="2" id="KW-1185">Reference proteome</keyword>
<gene>
    <name evidence="1" type="ORF">GCM10007053_02550</name>
</gene>
<reference evidence="1" key="1">
    <citation type="journal article" date="2014" name="Int. J. Syst. Evol. Microbiol.">
        <title>Complete genome sequence of Corynebacterium casei LMG S-19264T (=DSM 44701T), isolated from a smear-ripened cheese.</title>
        <authorList>
            <consortium name="US DOE Joint Genome Institute (JGI-PGF)"/>
            <person name="Walter F."/>
            <person name="Albersmeier A."/>
            <person name="Kalinowski J."/>
            <person name="Ruckert C."/>
        </authorList>
    </citation>
    <scope>NUCLEOTIDE SEQUENCE</scope>
    <source>
        <strain evidence="1">KCTC 23430</strain>
    </source>
</reference>
<organism evidence="1 2">
    <name type="scientific">Parahalioglobus pacificus</name>
    <dbReference type="NCBI Taxonomy" id="930806"/>
    <lineage>
        <taxon>Bacteria</taxon>
        <taxon>Pseudomonadati</taxon>
        <taxon>Pseudomonadota</taxon>
        <taxon>Gammaproteobacteria</taxon>
        <taxon>Cellvibrionales</taxon>
        <taxon>Halieaceae</taxon>
        <taxon>Parahalioglobus</taxon>
    </lineage>
</organism>
<comment type="caution">
    <text evidence="1">The sequence shown here is derived from an EMBL/GenBank/DDBJ whole genome shotgun (WGS) entry which is preliminary data.</text>
</comment>